<name>A0A8B8DTL9_CRAVI</name>
<dbReference type="AlphaFoldDB" id="A0A8B8DTL9"/>
<dbReference type="RefSeq" id="XP_022330336.1">
    <property type="nucleotide sequence ID" value="XM_022474628.1"/>
</dbReference>
<sequence>MPPKYPSFRKGRDGAPVLYDSDGARQYNERAWFPPRGPSQVDNDAKECVRGRGGDVSDRKDLLGEYILQFGKYRGQKFIWLLENCPGYVGWLIGCILEDRRKGDKSSVSQMANKDALLEYCSLFEDSRTIIRQKISGRGQDLDDWNRVVARFRNVVPGQQFHVLLSGRELSPEVLGRKAKRIANPKKVTPNLTQTSRSPASADDFKLLQSVEEIEVQSDYLRCFTVPNSWST</sequence>
<evidence type="ECO:0000313" key="2">
    <source>
        <dbReference type="RefSeq" id="XP_022330336.1"/>
    </source>
</evidence>
<accession>A0A8B8DTL9</accession>
<gene>
    <name evidence="2" type="primary">LOC111128786</name>
</gene>
<organism evidence="1 2">
    <name type="scientific">Crassostrea virginica</name>
    <name type="common">Eastern oyster</name>
    <dbReference type="NCBI Taxonomy" id="6565"/>
    <lineage>
        <taxon>Eukaryota</taxon>
        <taxon>Metazoa</taxon>
        <taxon>Spiralia</taxon>
        <taxon>Lophotrochozoa</taxon>
        <taxon>Mollusca</taxon>
        <taxon>Bivalvia</taxon>
        <taxon>Autobranchia</taxon>
        <taxon>Pteriomorphia</taxon>
        <taxon>Ostreida</taxon>
        <taxon>Ostreoidea</taxon>
        <taxon>Ostreidae</taxon>
        <taxon>Crassostrea</taxon>
    </lineage>
</organism>
<proteinExistence type="predicted"/>
<dbReference type="KEGG" id="cvn:111128786"/>
<dbReference type="Proteomes" id="UP000694844">
    <property type="component" value="Chromosome 4"/>
</dbReference>
<evidence type="ECO:0000313" key="1">
    <source>
        <dbReference type="Proteomes" id="UP000694844"/>
    </source>
</evidence>
<dbReference type="GeneID" id="111128786"/>
<reference evidence="2" key="1">
    <citation type="submission" date="2025-08" db="UniProtKB">
        <authorList>
            <consortium name="RefSeq"/>
        </authorList>
    </citation>
    <scope>IDENTIFICATION</scope>
    <source>
        <tissue evidence="2">Whole sample</tissue>
    </source>
</reference>
<keyword evidence="1" id="KW-1185">Reference proteome</keyword>
<protein>
    <submittedName>
        <fullName evidence="2">Uncharacterized protein LOC111128786</fullName>
    </submittedName>
</protein>
<dbReference type="OrthoDB" id="8960663at2759"/>